<dbReference type="EMBL" id="LCMG01000032">
    <property type="protein sequence ID" value="KKU30924.1"/>
    <property type="molecule type" value="Genomic_DNA"/>
</dbReference>
<gene>
    <name evidence="2" type="ORF">UX45_C0032G0018</name>
</gene>
<evidence type="ECO:0000256" key="1">
    <source>
        <dbReference type="SAM" id="MobiDB-lite"/>
    </source>
</evidence>
<evidence type="ECO:0000313" key="2">
    <source>
        <dbReference type="EMBL" id="KKU30924.1"/>
    </source>
</evidence>
<dbReference type="Proteomes" id="UP000034705">
    <property type="component" value="Unassembled WGS sequence"/>
</dbReference>
<feature type="region of interest" description="Disordered" evidence="1">
    <location>
        <begin position="1"/>
        <end position="27"/>
    </location>
</feature>
<organism evidence="2 3">
    <name type="scientific">Candidatus Uhrbacteria bacterium GW2011_GWF2_46_218</name>
    <dbReference type="NCBI Taxonomy" id="1619001"/>
    <lineage>
        <taxon>Bacteria</taxon>
        <taxon>Candidatus Uhriibacteriota</taxon>
    </lineage>
</organism>
<reference evidence="2 3" key="1">
    <citation type="journal article" date="2015" name="Nature">
        <title>rRNA introns, odd ribosomes, and small enigmatic genomes across a large radiation of phyla.</title>
        <authorList>
            <person name="Brown C.T."/>
            <person name="Hug L.A."/>
            <person name="Thomas B.C."/>
            <person name="Sharon I."/>
            <person name="Castelle C.J."/>
            <person name="Singh A."/>
            <person name="Wilkins M.J."/>
            <person name="Williams K.H."/>
            <person name="Banfield J.F."/>
        </authorList>
    </citation>
    <scope>NUCLEOTIDE SEQUENCE [LARGE SCALE GENOMIC DNA]</scope>
</reference>
<dbReference type="AlphaFoldDB" id="A0A0G1PDN8"/>
<evidence type="ECO:0000313" key="3">
    <source>
        <dbReference type="Proteomes" id="UP000034705"/>
    </source>
</evidence>
<name>A0A0G1PDN8_9BACT</name>
<protein>
    <submittedName>
        <fullName evidence="2">Uncharacterized protein</fullName>
    </submittedName>
</protein>
<proteinExistence type="predicted"/>
<sequence>MSRSRIVRVSGFGEAAEEEGREDGGEVRGSLDMRVDLREGGKNMRCVLGHNDRE</sequence>
<accession>A0A0G1PDN8</accession>
<comment type="caution">
    <text evidence="2">The sequence shown here is derived from an EMBL/GenBank/DDBJ whole genome shotgun (WGS) entry which is preliminary data.</text>
</comment>